<dbReference type="PANTHER" id="PTHR46663:SF2">
    <property type="entry name" value="GGDEF DOMAIN-CONTAINING PROTEIN"/>
    <property type="match status" value="1"/>
</dbReference>
<comment type="caution">
    <text evidence="6">The sequence shown here is derived from an EMBL/GenBank/DDBJ whole genome shotgun (WGS) entry which is preliminary data.</text>
</comment>
<dbReference type="SUPFAM" id="SSF55073">
    <property type="entry name" value="Nucleotide cyclase"/>
    <property type="match status" value="1"/>
</dbReference>
<keyword evidence="4" id="KW-0732">Signal</keyword>
<dbReference type="CDD" id="cd01949">
    <property type="entry name" value="GGDEF"/>
    <property type="match status" value="1"/>
</dbReference>
<comment type="cofactor">
    <cofactor evidence="1">
        <name>Mg(2+)</name>
        <dbReference type="ChEBI" id="CHEBI:18420"/>
    </cofactor>
</comment>
<dbReference type="Pfam" id="PF00990">
    <property type="entry name" value="GGDEF"/>
    <property type="match status" value="1"/>
</dbReference>
<dbReference type="InterPro" id="IPR011623">
    <property type="entry name" value="7TMR_DISM_rcpt_extracell_dom1"/>
</dbReference>
<feature type="transmembrane region" description="Helical" evidence="3">
    <location>
        <begin position="305"/>
        <end position="324"/>
    </location>
</feature>
<dbReference type="PROSITE" id="PS50887">
    <property type="entry name" value="GGDEF"/>
    <property type="match status" value="1"/>
</dbReference>
<dbReference type="GO" id="GO:0005886">
    <property type="term" value="C:plasma membrane"/>
    <property type="evidence" value="ECO:0007669"/>
    <property type="project" value="UniProtKB-SubCell"/>
</dbReference>
<evidence type="ECO:0000313" key="6">
    <source>
        <dbReference type="EMBL" id="PNF58154.1"/>
    </source>
</evidence>
<dbReference type="InterPro" id="IPR043128">
    <property type="entry name" value="Rev_trsase/Diguanyl_cyclase"/>
</dbReference>
<dbReference type="Pfam" id="PF07695">
    <property type="entry name" value="7TMR-DISM_7TM"/>
    <property type="match status" value="1"/>
</dbReference>
<evidence type="ECO:0000256" key="1">
    <source>
        <dbReference type="ARBA" id="ARBA00001946"/>
    </source>
</evidence>
<dbReference type="Gene3D" id="3.30.70.270">
    <property type="match status" value="1"/>
</dbReference>
<feature type="transmembrane region" description="Helical" evidence="3">
    <location>
        <begin position="281"/>
        <end position="299"/>
    </location>
</feature>
<feature type="transmembrane region" description="Helical" evidence="3">
    <location>
        <begin position="213"/>
        <end position="239"/>
    </location>
</feature>
<dbReference type="Pfam" id="PF07696">
    <property type="entry name" value="7TMR-DISMED2"/>
    <property type="match status" value="1"/>
</dbReference>
<dbReference type="AlphaFoldDB" id="A0A2N8RAQ5"/>
<evidence type="ECO:0000259" key="5">
    <source>
        <dbReference type="PROSITE" id="PS50887"/>
    </source>
</evidence>
<dbReference type="EMBL" id="POUM01000017">
    <property type="protein sequence ID" value="PNF58154.1"/>
    <property type="molecule type" value="Genomic_DNA"/>
</dbReference>
<dbReference type="InterPro" id="IPR000160">
    <property type="entry name" value="GGDEF_dom"/>
</dbReference>
<sequence>MRVVLFALLLSLCSLVPAHAETAFLNASDSGRGLNAHITLLADPRAELSIEDLQRPDVQTRFQPAEGKASVGQSPHPWWIRVSLQRESGAPSLWWLEVGSVTLKDLRLYLPDGNGGWQERQSGELVRFAESRDHPYRRMLFKLPELSDQQPLTFYLRSHDPAGNSFPLKVWQLDALQEQAVGENLFLGLIYGVILAMLMYNLFIFLSLRDNAYFWYVMTTSGALLMILAMTGHGFQYLWPNGPVPFWLDRISIPALWGFSACRFTQTLLQTRQFVPWAHRLLTFALTLYVSAVLLNAFGWRAFGAWVFVALALTAIPASLWASFRRWRQGYFPALLYLLGFGVILGSVNLLLLRATGLVQPAPWNAHIFPLAVAAESILFSFALAYRIQILKQERATALEHADREKTARLKQVQDSAEQLSMAVEMRTAELAEANRHLSEREVELKQVAFHDPLTELPNRRYLIERVEMALSDARRRDESIALLLIDLDHFKPINDGHGHDAGDLLLRALSQRLRDLVRSSDMAARLGGDEFAVLLTGPNVEQDAAQIAERLLHELSQPVLYRDVSLAVTVSVGAAFFPRHAEGFSRLYKAADEALYRAKHQGRGNWVQQEKQPLPADQPT</sequence>
<dbReference type="InterPro" id="IPR029787">
    <property type="entry name" value="Nucleotide_cyclase"/>
</dbReference>
<evidence type="ECO:0000256" key="3">
    <source>
        <dbReference type="SAM" id="Phobius"/>
    </source>
</evidence>
<dbReference type="PANTHER" id="PTHR46663">
    <property type="entry name" value="DIGUANYLATE CYCLASE DGCT-RELATED"/>
    <property type="match status" value="1"/>
</dbReference>
<feature type="chain" id="PRO_5014796021" description="GGDEF domain-containing protein" evidence="4">
    <location>
        <begin position="21"/>
        <end position="621"/>
    </location>
</feature>
<feature type="transmembrane region" description="Helical" evidence="3">
    <location>
        <begin position="364"/>
        <end position="386"/>
    </location>
</feature>
<keyword evidence="3" id="KW-0472">Membrane</keyword>
<keyword evidence="3" id="KW-1133">Transmembrane helix</keyword>
<reference evidence="6 7" key="1">
    <citation type="submission" date="2018-01" db="EMBL/GenBank/DDBJ databases">
        <title>Denitrification phenotypes of diverse strains of Pseudomonas stutzeri.</title>
        <authorList>
            <person name="Milligan D.A."/>
            <person name="Bergaust L."/>
            <person name="Bakken L.R."/>
            <person name="Frostegard A."/>
        </authorList>
    </citation>
    <scope>NUCLEOTIDE SEQUENCE [LARGE SCALE GENOMIC DNA]</scope>
    <source>
        <strain evidence="6 7">CCUG 44592</strain>
    </source>
</reference>
<dbReference type="Gene3D" id="2.60.40.2380">
    <property type="match status" value="1"/>
</dbReference>
<feature type="transmembrane region" description="Helical" evidence="3">
    <location>
        <begin position="251"/>
        <end position="269"/>
    </location>
</feature>
<organism evidence="6 7">
    <name type="scientific">Stutzerimonas stutzeri</name>
    <name type="common">Pseudomonas stutzeri</name>
    <dbReference type="NCBI Taxonomy" id="316"/>
    <lineage>
        <taxon>Bacteria</taxon>
        <taxon>Pseudomonadati</taxon>
        <taxon>Pseudomonadota</taxon>
        <taxon>Gammaproteobacteria</taxon>
        <taxon>Pseudomonadales</taxon>
        <taxon>Pseudomonadaceae</taxon>
        <taxon>Stutzerimonas</taxon>
    </lineage>
</organism>
<protein>
    <recommendedName>
        <fullName evidence="5">GGDEF domain-containing protein</fullName>
    </recommendedName>
</protein>
<dbReference type="InterPro" id="IPR011622">
    <property type="entry name" value="7TMR_DISM_rcpt_extracell_dom2"/>
</dbReference>
<name>A0A2N8RAQ5_STUST</name>
<dbReference type="InterPro" id="IPR052163">
    <property type="entry name" value="DGC-Regulatory_Protein"/>
</dbReference>
<gene>
    <name evidence="6" type="ORF">CXK99_17960</name>
</gene>
<proteinExistence type="predicted"/>
<evidence type="ECO:0000256" key="4">
    <source>
        <dbReference type="SAM" id="SignalP"/>
    </source>
</evidence>
<keyword evidence="3" id="KW-0812">Transmembrane</keyword>
<dbReference type="FunFam" id="3.30.70.270:FF:000001">
    <property type="entry name" value="Diguanylate cyclase domain protein"/>
    <property type="match status" value="1"/>
</dbReference>
<dbReference type="NCBIfam" id="TIGR00254">
    <property type="entry name" value="GGDEF"/>
    <property type="match status" value="1"/>
</dbReference>
<feature type="transmembrane region" description="Helical" evidence="3">
    <location>
        <begin position="331"/>
        <end position="352"/>
    </location>
</feature>
<feature type="signal peptide" evidence="4">
    <location>
        <begin position="1"/>
        <end position="20"/>
    </location>
</feature>
<evidence type="ECO:0000313" key="7">
    <source>
        <dbReference type="Proteomes" id="UP000236003"/>
    </source>
</evidence>
<feature type="transmembrane region" description="Helical" evidence="3">
    <location>
        <begin position="185"/>
        <end position="206"/>
    </location>
</feature>
<feature type="domain" description="GGDEF" evidence="5">
    <location>
        <begin position="479"/>
        <end position="612"/>
    </location>
</feature>
<dbReference type="SMART" id="SM00267">
    <property type="entry name" value="GGDEF"/>
    <property type="match status" value="1"/>
</dbReference>
<evidence type="ECO:0000256" key="2">
    <source>
        <dbReference type="ARBA" id="ARBA00004533"/>
    </source>
</evidence>
<dbReference type="RefSeq" id="WP_102821339.1">
    <property type="nucleotide sequence ID" value="NZ_JAMOHR010000016.1"/>
</dbReference>
<accession>A0A2N8RAQ5</accession>
<comment type="subcellular location">
    <subcellularLocation>
        <location evidence="2">Cell inner membrane</location>
    </subcellularLocation>
</comment>
<dbReference type="Proteomes" id="UP000236003">
    <property type="component" value="Unassembled WGS sequence"/>
</dbReference>
<dbReference type="GO" id="GO:0003824">
    <property type="term" value="F:catalytic activity"/>
    <property type="evidence" value="ECO:0007669"/>
    <property type="project" value="UniProtKB-ARBA"/>
</dbReference>